<dbReference type="CDD" id="cd02440">
    <property type="entry name" value="AdoMet_MTases"/>
    <property type="match status" value="1"/>
</dbReference>
<sequence>MAGPPVGGIDGILAPGRGLSVGDRLGTAGRVRAVAGEGDTTSTAYSERLATLSGARWKRLVDVQRPYRWNLRRLIGQRRTLDVGCGIGRNLANLPPGSVGVDHNPTSVELCRKQGFQAETSAEFLARTPEETTPFDAMLVAHVVEHLDEGAAADVIRPYLAYVRPGSPVVLICPQERGFASDATHTVFTDHAALRALVAELGLTFRREFSFPLPRFTGKVFTYNEFVTVAATASRS</sequence>
<gene>
    <name evidence="2" type="ORF">ACFQ34_00890</name>
</gene>
<dbReference type="GO" id="GO:0061542">
    <property type="term" value="F:3-demethylubiquinol 3-O-methyltransferase activity"/>
    <property type="evidence" value="ECO:0007669"/>
    <property type="project" value="UniProtKB-EC"/>
</dbReference>
<dbReference type="EC" id="2.1.1.64" evidence="2"/>
<dbReference type="EMBL" id="JBHTMB010000006">
    <property type="protein sequence ID" value="MFD1231830.1"/>
    <property type="molecule type" value="Genomic_DNA"/>
</dbReference>
<dbReference type="GO" id="GO:0102208">
    <property type="term" value="F:2-polyprenyl-6-hydroxyphenol methylase activity"/>
    <property type="evidence" value="ECO:0007669"/>
    <property type="project" value="UniProtKB-EC"/>
</dbReference>
<dbReference type="Proteomes" id="UP001597182">
    <property type="component" value="Unassembled WGS sequence"/>
</dbReference>
<keyword evidence="3" id="KW-1185">Reference proteome</keyword>
<protein>
    <submittedName>
        <fullName evidence="2">Class I SAM-dependent methyltransferase</fullName>
        <ecNumber evidence="2">2.1.1.222</ecNumber>
        <ecNumber evidence="2">2.1.1.64</ecNumber>
    </submittedName>
</protein>
<keyword evidence="2" id="KW-0808">Transferase</keyword>
<organism evidence="2 3">
    <name type="scientific">Pseudonocardia benzenivorans</name>
    <dbReference type="NCBI Taxonomy" id="228005"/>
    <lineage>
        <taxon>Bacteria</taxon>
        <taxon>Bacillati</taxon>
        <taxon>Actinomycetota</taxon>
        <taxon>Actinomycetes</taxon>
        <taxon>Pseudonocardiales</taxon>
        <taxon>Pseudonocardiaceae</taxon>
        <taxon>Pseudonocardia</taxon>
    </lineage>
</organism>
<dbReference type="Gene3D" id="3.40.50.150">
    <property type="entry name" value="Vaccinia Virus protein VP39"/>
    <property type="match status" value="1"/>
</dbReference>
<dbReference type="RefSeq" id="WP_233899261.1">
    <property type="nucleotide sequence ID" value="NZ_BAABKS010000080.1"/>
</dbReference>
<name>A0ABW3VC13_9PSEU</name>
<reference evidence="3" key="1">
    <citation type="journal article" date="2019" name="Int. J. Syst. Evol. Microbiol.">
        <title>The Global Catalogue of Microorganisms (GCM) 10K type strain sequencing project: providing services to taxonomists for standard genome sequencing and annotation.</title>
        <authorList>
            <consortium name="The Broad Institute Genomics Platform"/>
            <consortium name="The Broad Institute Genome Sequencing Center for Infectious Disease"/>
            <person name="Wu L."/>
            <person name="Ma J."/>
        </authorList>
    </citation>
    <scope>NUCLEOTIDE SEQUENCE [LARGE SCALE GENOMIC DNA]</scope>
    <source>
        <strain evidence="3">CCUG 49018</strain>
    </source>
</reference>
<proteinExistence type="predicted"/>
<comment type="caution">
    <text evidence="2">The sequence shown here is derived from an EMBL/GenBank/DDBJ whole genome shotgun (WGS) entry which is preliminary data.</text>
</comment>
<dbReference type="InterPro" id="IPR029063">
    <property type="entry name" value="SAM-dependent_MTases_sf"/>
</dbReference>
<feature type="domain" description="Methyltransferase" evidence="1">
    <location>
        <begin position="81"/>
        <end position="166"/>
    </location>
</feature>
<evidence type="ECO:0000259" key="1">
    <source>
        <dbReference type="Pfam" id="PF13649"/>
    </source>
</evidence>
<dbReference type="InterPro" id="IPR041698">
    <property type="entry name" value="Methyltransf_25"/>
</dbReference>
<dbReference type="SUPFAM" id="SSF53335">
    <property type="entry name" value="S-adenosyl-L-methionine-dependent methyltransferases"/>
    <property type="match status" value="1"/>
</dbReference>
<dbReference type="EC" id="2.1.1.222" evidence="2"/>
<evidence type="ECO:0000313" key="2">
    <source>
        <dbReference type="EMBL" id="MFD1231830.1"/>
    </source>
</evidence>
<dbReference type="GO" id="GO:0032259">
    <property type="term" value="P:methylation"/>
    <property type="evidence" value="ECO:0007669"/>
    <property type="project" value="UniProtKB-KW"/>
</dbReference>
<keyword evidence="2" id="KW-0489">Methyltransferase</keyword>
<dbReference type="Pfam" id="PF13649">
    <property type="entry name" value="Methyltransf_25"/>
    <property type="match status" value="1"/>
</dbReference>
<accession>A0ABW3VC13</accession>
<evidence type="ECO:0000313" key="3">
    <source>
        <dbReference type="Proteomes" id="UP001597182"/>
    </source>
</evidence>